<organism evidence="2 3">
    <name type="scientific">Gymnopilus junonius</name>
    <name type="common">Spectacular rustgill mushroom</name>
    <name type="synonym">Gymnopilus spectabilis subsp. junonius</name>
    <dbReference type="NCBI Taxonomy" id="109634"/>
    <lineage>
        <taxon>Eukaryota</taxon>
        <taxon>Fungi</taxon>
        <taxon>Dikarya</taxon>
        <taxon>Basidiomycota</taxon>
        <taxon>Agaricomycotina</taxon>
        <taxon>Agaricomycetes</taxon>
        <taxon>Agaricomycetidae</taxon>
        <taxon>Agaricales</taxon>
        <taxon>Agaricineae</taxon>
        <taxon>Hymenogastraceae</taxon>
        <taxon>Gymnopilus</taxon>
    </lineage>
</organism>
<feature type="region of interest" description="Disordered" evidence="1">
    <location>
        <begin position="1"/>
        <end position="60"/>
    </location>
</feature>
<dbReference type="EMBL" id="JADNYJ010000058">
    <property type="protein sequence ID" value="KAF8896899.1"/>
    <property type="molecule type" value="Genomic_DNA"/>
</dbReference>
<comment type="caution">
    <text evidence="2">The sequence shown here is derived from an EMBL/GenBank/DDBJ whole genome shotgun (WGS) entry which is preliminary data.</text>
</comment>
<accession>A0A9P5NLX8</accession>
<protein>
    <submittedName>
        <fullName evidence="2">Uncharacterized protein</fullName>
    </submittedName>
</protein>
<evidence type="ECO:0000313" key="3">
    <source>
        <dbReference type="Proteomes" id="UP000724874"/>
    </source>
</evidence>
<dbReference type="OrthoDB" id="3269273at2759"/>
<feature type="region of interest" description="Disordered" evidence="1">
    <location>
        <begin position="278"/>
        <end position="297"/>
    </location>
</feature>
<feature type="region of interest" description="Disordered" evidence="1">
    <location>
        <begin position="381"/>
        <end position="400"/>
    </location>
</feature>
<gene>
    <name evidence="2" type="ORF">CPB84DRAFT_1848072</name>
</gene>
<feature type="compositionally biased region" description="Basic and acidic residues" evidence="1">
    <location>
        <begin position="16"/>
        <end position="25"/>
    </location>
</feature>
<feature type="compositionally biased region" description="Polar residues" evidence="1">
    <location>
        <begin position="1"/>
        <end position="11"/>
    </location>
</feature>
<sequence length="425" mass="46652">MDAFEPTNSIPHSHRSGSDSPDHPYPESPAPFNGVDSDLSFSSRPSFPGQPMGLPIPPQASEQLHPKFLEMLVAQLRLTPPQAKGLHDLSSIASTLGGGLRLPELATSLYLLASFAAMENRLTGLLNSVLQLVRSSDDDEIGDLRGLFHELVIRLEDTFHLTKEQSANDIHLDVLNQVCTNPVTYSLDNVIGRPAREALLNAAAKHIGSSMRNSFRQELRDSILGSETVSLTKFTTDMIMKYRLGNLSAQVEQSYVILFAILMMSLFYENKDLLVAEEPEDDSQQARTQAEASVDAGRVPDGEDFWSRVDKWFEEEIEKRGKSTNFAGPAWKGYVDETIHQDNERFNCPASARQGGLATSLSHQSTESMLSISQLNTPAVPHSAPMFSSQPSTSNPGMSFAASPQQQFSFMQTGMPSLLMAAHGQ</sequence>
<evidence type="ECO:0000256" key="1">
    <source>
        <dbReference type="SAM" id="MobiDB-lite"/>
    </source>
</evidence>
<dbReference type="Proteomes" id="UP000724874">
    <property type="component" value="Unassembled WGS sequence"/>
</dbReference>
<name>A0A9P5NLX8_GYMJU</name>
<keyword evidence="3" id="KW-1185">Reference proteome</keyword>
<proteinExistence type="predicted"/>
<reference evidence="2" key="1">
    <citation type="submission" date="2020-11" db="EMBL/GenBank/DDBJ databases">
        <authorList>
            <consortium name="DOE Joint Genome Institute"/>
            <person name="Ahrendt S."/>
            <person name="Riley R."/>
            <person name="Andreopoulos W."/>
            <person name="LaButti K."/>
            <person name="Pangilinan J."/>
            <person name="Ruiz-duenas F.J."/>
            <person name="Barrasa J.M."/>
            <person name="Sanchez-Garcia M."/>
            <person name="Camarero S."/>
            <person name="Miyauchi S."/>
            <person name="Serrano A."/>
            <person name="Linde D."/>
            <person name="Babiker R."/>
            <person name="Drula E."/>
            <person name="Ayuso-Fernandez I."/>
            <person name="Pacheco R."/>
            <person name="Padilla G."/>
            <person name="Ferreira P."/>
            <person name="Barriuso J."/>
            <person name="Kellner H."/>
            <person name="Castanera R."/>
            <person name="Alfaro M."/>
            <person name="Ramirez L."/>
            <person name="Pisabarro A.G."/>
            <person name="Kuo A."/>
            <person name="Tritt A."/>
            <person name="Lipzen A."/>
            <person name="He G."/>
            <person name="Yan M."/>
            <person name="Ng V."/>
            <person name="Cullen D."/>
            <person name="Martin F."/>
            <person name="Rosso M.-N."/>
            <person name="Henrissat B."/>
            <person name="Hibbett D."/>
            <person name="Martinez A.T."/>
            <person name="Grigoriev I.V."/>
        </authorList>
    </citation>
    <scope>NUCLEOTIDE SEQUENCE</scope>
    <source>
        <strain evidence="2">AH 44721</strain>
    </source>
</reference>
<dbReference type="AlphaFoldDB" id="A0A9P5NLX8"/>
<feature type="compositionally biased region" description="Polar residues" evidence="1">
    <location>
        <begin position="386"/>
        <end position="400"/>
    </location>
</feature>
<evidence type="ECO:0000313" key="2">
    <source>
        <dbReference type="EMBL" id="KAF8896899.1"/>
    </source>
</evidence>